<feature type="chain" id="PRO_5038680342" description="Outer membrane protein beta-barrel domain-containing protein" evidence="1">
    <location>
        <begin position="27"/>
        <end position="224"/>
    </location>
</feature>
<dbReference type="EMBL" id="JADIMQ010000026">
    <property type="protein sequence ID" value="MBO8447993.1"/>
    <property type="molecule type" value="Genomic_DNA"/>
</dbReference>
<dbReference type="Proteomes" id="UP000810252">
    <property type="component" value="Unassembled WGS sequence"/>
</dbReference>
<name>A0A9D9HFA1_9BACT</name>
<evidence type="ECO:0000313" key="3">
    <source>
        <dbReference type="Proteomes" id="UP000810252"/>
    </source>
</evidence>
<sequence>MNIRRFLVLLAAASLTATLFPPVAGAARPEDERPEAWQFSYEVRLGWGGYPVFDVTSMLMKGSSGIFSYYDDVGPYYGYGSLEMIYRPSTGPGYMTGVISAEFDFNFRKWFTLTVGLSGNGAFQDVFDVMSGAKAGRNRGVAMSLLPEARFNWLNRPLVRMYSSIGAGIGVTAYTKVGYDYPSFSWYPVFQVSPVGISVGRRVYWFAECGIGMQYLGGMTGIGV</sequence>
<gene>
    <name evidence="2" type="ORF">IAC29_01815</name>
</gene>
<evidence type="ECO:0008006" key="4">
    <source>
        <dbReference type="Google" id="ProtNLM"/>
    </source>
</evidence>
<dbReference type="AlphaFoldDB" id="A0A9D9HFA1"/>
<proteinExistence type="predicted"/>
<reference evidence="2" key="2">
    <citation type="journal article" date="2021" name="PeerJ">
        <title>Extensive microbial diversity within the chicken gut microbiome revealed by metagenomics and culture.</title>
        <authorList>
            <person name="Gilroy R."/>
            <person name="Ravi A."/>
            <person name="Getino M."/>
            <person name="Pursley I."/>
            <person name="Horton D.L."/>
            <person name="Alikhan N.F."/>
            <person name="Baker D."/>
            <person name="Gharbi K."/>
            <person name="Hall N."/>
            <person name="Watson M."/>
            <person name="Adriaenssens E.M."/>
            <person name="Foster-Nyarko E."/>
            <person name="Jarju S."/>
            <person name="Secka A."/>
            <person name="Antonio M."/>
            <person name="Oren A."/>
            <person name="Chaudhuri R.R."/>
            <person name="La Ragione R."/>
            <person name="Hildebrand F."/>
            <person name="Pallen M.J."/>
        </authorList>
    </citation>
    <scope>NUCLEOTIDE SEQUENCE</scope>
    <source>
        <strain evidence="2">20514</strain>
    </source>
</reference>
<reference evidence="2" key="1">
    <citation type="submission" date="2020-10" db="EMBL/GenBank/DDBJ databases">
        <authorList>
            <person name="Gilroy R."/>
        </authorList>
    </citation>
    <scope>NUCLEOTIDE SEQUENCE</scope>
    <source>
        <strain evidence="2">20514</strain>
    </source>
</reference>
<evidence type="ECO:0000256" key="1">
    <source>
        <dbReference type="SAM" id="SignalP"/>
    </source>
</evidence>
<accession>A0A9D9HFA1</accession>
<organism evidence="2 3">
    <name type="scientific">Candidatus Cryptobacteroides merdigallinarum</name>
    <dbReference type="NCBI Taxonomy" id="2840770"/>
    <lineage>
        <taxon>Bacteria</taxon>
        <taxon>Pseudomonadati</taxon>
        <taxon>Bacteroidota</taxon>
        <taxon>Bacteroidia</taxon>
        <taxon>Bacteroidales</taxon>
        <taxon>Candidatus Cryptobacteroides</taxon>
    </lineage>
</organism>
<feature type="non-terminal residue" evidence="2">
    <location>
        <position position="224"/>
    </location>
</feature>
<evidence type="ECO:0000313" key="2">
    <source>
        <dbReference type="EMBL" id="MBO8447993.1"/>
    </source>
</evidence>
<keyword evidence="1" id="KW-0732">Signal</keyword>
<feature type="signal peptide" evidence="1">
    <location>
        <begin position="1"/>
        <end position="26"/>
    </location>
</feature>
<protein>
    <recommendedName>
        <fullName evidence="4">Outer membrane protein beta-barrel domain-containing protein</fullName>
    </recommendedName>
</protein>
<comment type="caution">
    <text evidence="2">The sequence shown here is derived from an EMBL/GenBank/DDBJ whole genome shotgun (WGS) entry which is preliminary data.</text>
</comment>